<dbReference type="Pfam" id="PF00535">
    <property type="entry name" value="Glycos_transf_2"/>
    <property type="match status" value="1"/>
</dbReference>
<accession>A0A9Q4C448</accession>
<dbReference type="RefSeq" id="WP_266086451.1">
    <property type="nucleotide sequence ID" value="NZ_RKLV01000003.1"/>
</dbReference>
<protein>
    <submittedName>
        <fullName evidence="3">Glycosyltransferase family 2 protein</fullName>
    </submittedName>
</protein>
<keyword evidence="4" id="KW-1185">Reference proteome</keyword>
<gene>
    <name evidence="3" type="ORF">EGH25_04490</name>
</gene>
<evidence type="ECO:0000313" key="3">
    <source>
        <dbReference type="EMBL" id="MCX2818609.1"/>
    </source>
</evidence>
<keyword evidence="1" id="KW-1133">Transmembrane helix</keyword>
<dbReference type="Proteomes" id="UP001149411">
    <property type="component" value="Unassembled WGS sequence"/>
</dbReference>
<keyword evidence="1" id="KW-0812">Transmembrane</keyword>
<organism evidence="3 4">
    <name type="scientific">Halorutilus salinus</name>
    <dbReference type="NCBI Taxonomy" id="2487751"/>
    <lineage>
        <taxon>Archaea</taxon>
        <taxon>Methanobacteriati</taxon>
        <taxon>Methanobacteriota</taxon>
        <taxon>Stenosarchaea group</taxon>
        <taxon>Halobacteria</taxon>
        <taxon>Halorutilales</taxon>
        <taxon>Halorutilaceae</taxon>
        <taxon>Halorutilus</taxon>
    </lineage>
</organism>
<dbReference type="InterPro" id="IPR053553">
    <property type="entry name" value="GDP_glucuronosyltransferase"/>
</dbReference>
<dbReference type="Gene3D" id="3.90.550.10">
    <property type="entry name" value="Spore Coat Polysaccharide Biosynthesis Protein SpsA, Chain A"/>
    <property type="match status" value="1"/>
</dbReference>
<name>A0A9Q4C448_9EURY</name>
<dbReference type="SUPFAM" id="SSF53448">
    <property type="entry name" value="Nucleotide-diphospho-sugar transferases"/>
    <property type="match status" value="1"/>
</dbReference>
<dbReference type="EMBL" id="RKLV01000003">
    <property type="protein sequence ID" value="MCX2818609.1"/>
    <property type="molecule type" value="Genomic_DNA"/>
</dbReference>
<feature type="domain" description="Glycosyltransferase 2-like" evidence="2">
    <location>
        <begin position="4"/>
        <end position="171"/>
    </location>
</feature>
<keyword evidence="1" id="KW-0472">Membrane</keyword>
<dbReference type="CDD" id="cd00761">
    <property type="entry name" value="Glyco_tranf_GTA_type"/>
    <property type="match status" value="1"/>
</dbReference>
<dbReference type="NCBIfam" id="NF041394">
    <property type="entry name" value="GtaseAglG_Halo"/>
    <property type="match status" value="1"/>
</dbReference>
<sequence length="320" mass="36068">MKVSVAVCTHSADRYDDLRDAAESVYAQTYDNTELVLVSDGSDEVYERMVDDYGKCDDAVVGRTEENVGISGARTRAGEIASGDVVAFIDDDAIAREDWIEELVRVYEEKDVIAAGGRMAPRWVAGKPRFLPEEFYWLIGVTHRGFADGEGEVRNTFASNLSFRRDVFLELGGFNTSVGRKGDRQIQAHESEICSRMRREYGKGVYYNPGAVVEHKIFDYRTSARWLVNRSFWQGYSKRVMDILVPEASGDKNDFLKRLLFEFVPERLGSLVRRPSSAKAQQFVMLFILTAFVGFGFVYGLLTVRQGDFETVEPSTASES</sequence>
<dbReference type="InterPro" id="IPR029044">
    <property type="entry name" value="Nucleotide-diphossugar_trans"/>
</dbReference>
<evidence type="ECO:0000313" key="4">
    <source>
        <dbReference type="Proteomes" id="UP001149411"/>
    </source>
</evidence>
<dbReference type="PANTHER" id="PTHR43685">
    <property type="entry name" value="GLYCOSYLTRANSFERASE"/>
    <property type="match status" value="1"/>
</dbReference>
<proteinExistence type="predicted"/>
<dbReference type="PANTHER" id="PTHR43685:SF3">
    <property type="entry name" value="SLR2126 PROTEIN"/>
    <property type="match status" value="1"/>
</dbReference>
<evidence type="ECO:0000259" key="2">
    <source>
        <dbReference type="Pfam" id="PF00535"/>
    </source>
</evidence>
<evidence type="ECO:0000256" key="1">
    <source>
        <dbReference type="SAM" id="Phobius"/>
    </source>
</evidence>
<dbReference type="AlphaFoldDB" id="A0A9Q4C448"/>
<dbReference type="InterPro" id="IPR050834">
    <property type="entry name" value="Glycosyltransf_2"/>
</dbReference>
<reference evidence="3" key="1">
    <citation type="submission" date="2022-09" db="EMBL/GenBank/DDBJ databases">
        <title>Haloadaptaus new haloarchaeum isolated from saline soil.</title>
        <authorList>
            <person name="Duran-Viseras A."/>
            <person name="Sanchez-Porro C."/>
            <person name="Ventosa A."/>
        </authorList>
    </citation>
    <scope>NUCLEOTIDE SEQUENCE</scope>
    <source>
        <strain evidence="3">F3-133</strain>
    </source>
</reference>
<dbReference type="InterPro" id="IPR001173">
    <property type="entry name" value="Glyco_trans_2-like"/>
</dbReference>
<comment type="caution">
    <text evidence="3">The sequence shown here is derived from an EMBL/GenBank/DDBJ whole genome shotgun (WGS) entry which is preliminary data.</text>
</comment>
<feature type="transmembrane region" description="Helical" evidence="1">
    <location>
        <begin position="283"/>
        <end position="302"/>
    </location>
</feature>